<dbReference type="Proteomes" id="UP000092884">
    <property type="component" value="Chromosome"/>
</dbReference>
<dbReference type="RefSeq" id="WP_066340553.1">
    <property type="nucleotide sequence ID" value="NZ_CP016503.1"/>
</dbReference>
<keyword evidence="2" id="KW-1185">Reference proteome</keyword>
<dbReference type="InterPro" id="IPR007152">
    <property type="entry name" value="DUF354"/>
</dbReference>
<dbReference type="AlphaFoldDB" id="A0A1B1U5X2"/>
<reference evidence="2" key="1">
    <citation type="submission" date="2016-07" db="EMBL/GenBank/DDBJ databases">
        <authorList>
            <person name="Florea S."/>
            <person name="Webb J.S."/>
            <person name="Jaromczyk J."/>
            <person name="Schardl C.L."/>
        </authorList>
    </citation>
    <scope>NUCLEOTIDE SEQUENCE [LARGE SCALE GENOMIC DNA]</scope>
    <source>
        <strain evidence="2">MIT 01-6242</strain>
    </source>
</reference>
<dbReference type="STRING" id="222136.BBW65_04965"/>
<protein>
    <recommendedName>
        <fullName evidence="3">DUF354 domain-containing protein</fullName>
    </recommendedName>
</protein>
<sequence length="364" mass="41545">MIWLDITDPKYVLFFKEMIPYLEGFDEVLITTRASDGYSECQRLLDLFGLHYYQVGGYGGADKLGKLQARLERQNGFLQLFERLQIRPSLFVCGASVEGVQTAYGLGIPVINFADTPIAGSAFELSKITILSRLTLPLSELVFHPFVVPKECYCALGLEAKRVLAYPFIDVVLWLKGMQAGEDFRTKMNLNPHKPTILVREEEYQAHYVKQKLPIIYESVRLLSRSLDVQIVIMPRYGSQELQKEFCGISNVHILEEKLEPNCFYPYIDLLIGGGGTMNLESCYLGIPTISTRSLFLFHDMYLIQNGLMWHAKTADEVLEYAKSSLKHWTPNQNRLDFQNQIFEKESAGFDGIVDTLYQRGYLG</sequence>
<dbReference type="PIRSF" id="PIRSF005357">
    <property type="entry name" value="UCP005357"/>
    <property type="match status" value="1"/>
</dbReference>
<dbReference type="PANTHER" id="PTHR39662:SF1">
    <property type="entry name" value="DUF354 DOMAIN-CONTAINING PROTEIN"/>
    <property type="match status" value="1"/>
</dbReference>
<dbReference type="OrthoDB" id="129163at2"/>
<dbReference type="Pfam" id="PF04007">
    <property type="entry name" value="DUF354"/>
    <property type="match status" value="1"/>
</dbReference>
<accession>A0A1B1U5X2</accession>
<proteinExistence type="predicted"/>
<organism evidence="1 2">
    <name type="scientific">Helicobacter enhydrae</name>
    <dbReference type="NCBI Taxonomy" id="222136"/>
    <lineage>
        <taxon>Bacteria</taxon>
        <taxon>Pseudomonadati</taxon>
        <taxon>Campylobacterota</taxon>
        <taxon>Epsilonproteobacteria</taxon>
        <taxon>Campylobacterales</taxon>
        <taxon>Helicobacteraceae</taxon>
        <taxon>Helicobacter</taxon>
    </lineage>
</organism>
<evidence type="ECO:0000313" key="2">
    <source>
        <dbReference type="Proteomes" id="UP000092884"/>
    </source>
</evidence>
<gene>
    <name evidence="1" type="ORF">BBW65_04965</name>
</gene>
<dbReference type="SUPFAM" id="SSF53756">
    <property type="entry name" value="UDP-Glycosyltransferase/glycogen phosphorylase"/>
    <property type="match status" value="1"/>
</dbReference>
<evidence type="ECO:0000313" key="1">
    <source>
        <dbReference type="EMBL" id="ANV98187.1"/>
    </source>
</evidence>
<dbReference type="KEGG" id="het:BBW65_04965"/>
<evidence type="ECO:0008006" key="3">
    <source>
        <dbReference type="Google" id="ProtNLM"/>
    </source>
</evidence>
<dbReference type="EMBL" id="CP016503">
    <property type="protein sequence ID" value="ANV98187.1"/>
    <property type="molecule type" value="Genomic_DNA"/>
</dbReference>
<dbReference type="PANTHER" id="PTHR39662">
    <property type="entry name" value="DUF354 DOMAIN-CONTAINING PROTEIN-RELATED"/>
    <property type="match status" value="1"/>
</dbReference>
<name>A0A1B1U5X2_9HELI</name>